<organism evidence="1 2">
    <name type="scientific">Desulfarculus baarsii (strain ATCC 33931 / DSM 2075 / LMG 7858 / VKM B-1802 / 2st14)</name>
    <dbReference type="NCBI Taxonomy" id="644282"/>
    <lineage>
        <taxon>Bacteria</taxon>
        <taxon>Pseudomonadati</taxon>
        <taxon>Thermodesulfobacteriota</taxon>
        <taxon>Desulfarculia</taxon>
        <taxon>Desulfarculales</taxon>
        <taxon>Desulfarculaceae</taxon>
        <taxon>Desulfarculus</taxon>
    </lineage>
</organism>
<dbReference type="RefSeq" id="WP_013259002.1">
    <property type="nucleotide sequence ID" value="NC_014365.1"/>
</dbReference>
<evidence type="ECO:0000313" key="1">
    <source>
        <dbReference type="EMBL" id="ADK85561.1"/>
    </source>
</evidence>
<proteinExistence type="predicted"/>
<reference evidence="1 2" key="1">
    <citation type="journal article" date="2010" name="Stand. Genomic Sci.">
        <title>Complete genome sequence of Desulfarculus baarsii type strain (2st14).</title>
        <authorList>
            <person name="Sun H."/>
            <person name="Spring S."/>
            <person name="Lapidus A."/>
            <person name="Davenport K."/>
            <person name="Del Rio T.G."/>
            <person name="Tice H."/>
            <person name="Nolan M."/>
            <person name="Copeland A."/>
            <person name="Cheng J.F."/>
            <person name="Lucas S."/>
            <person name="Tapia R."/>
            <person name="Goodwin L."/>
            <person name="Pitluck S."/>
            <person name="Ivanova N."/>
            <person name="Pagani I."/>
            <person name="Mavromatis K."/>
            <person name="Ovchinnikova G."/>
            <person name="Pati A."/>
            <person name="Chen A."/>
            <person name="Palaniappan K."/>
            <person name="Hauser L."/>
            <person name="Chang Y.J."/>
            <person name="Jeffries C.D."/>
            <person name="Detter J.C."/>
            <person name="Han C."/>
            <person name="Rohde M."/>
            <person name="Brambilla E."/>
            <person name="Goker M."/>
            <person name="Woyke T."/>
            <person name="Bristow J."/>
            <person name="Eisen J.A."/>
            <person name="Markowitz V."/>
            <person name="Hugenholtz P."/>
            <person name="Kyrpides N.C."/>
            <person name="Klenk H.P."/>
            <person name="Land M."/>
        </authorList>
    </citation>
    <scope>NUCLEOTIDE SEQUENCE [LARGE SCALE GENOMIC DNA]</scope>
    <source>
        <strain evidence="2">ATCC 33931 / DSM 2075 / LMG 7858 / VKM B-1802 / 2st14</strain>
    </source>
</reference>
<sequence length="166" mass="17491">MRYVALTGTVIDTERDLGPAQRHVAQKLMAWLSLGLAPAELRRRLATALCVGWNNEGAVSPSPALTAMAEDIIQRAAITLGRAAGPDWFMAQAWPGRFAGGGLLADAAGGLAVLDAADRARGTLAADGFSFEQVLEDLRAGGQMARQIAALGLRPRWPESGGRPVF</sequence>
<dbReference type="OrthoDB" id="5422602at2"/>
<accession>E1QJ18</accession>
<dbReference type="KEGG" id="dbr:Deba_2197"/>
<dbReference type="STRING" id="644282.Deba_2197"/>
<keyword evidence="2" id="KW-1185">Reference proteome</keyword>
<dbReference type="HOGENOM" id="CLU_1600047_0_0_7"/>
<dbReference type="AlphaFoldDB" id="E1QJ18"/>
<dbReference type="Proteomes" id="UP000009047">
    <property type="component" value="Chromosome"/>
</dbReference>
<evidence type="ECO:0000313" key="2">
    <source>
        <dbReference type="Proteomes" id="UP000009047"/>
    </source>
</evidence>
<dbReference type="EMBL" id="CP002085">
    <property type="protein sequence ID" value="ADK85561.1"/>
    <property type="molecule type" value="Genomic_DNA"/>
</dbReference>
<gene>
    <name evidence="1" type="ordered locus">Deba_2197</name>
</gene>
<protein>
    <submittedName>
        <fullName evidence="1">Uncharacterized protein</fullName>
    </submittedName>
</protein>
<name>E1QJ18_DESB2</name>
<dbReference type="eggNOG" id="ENOG5033B0C">
    <property type="taxonomic scope" value="Bacteria"/>
</dbReference>